<dbReference type="Gene3D" id="3.40.50.80">
    <property type="entry name" value="Nucleotide-binding domain of ferredoxin-NADP reductase (FNR) module"/>
    <property type="match status" value="1"/>
</dbReference>
<feature type="binding site" evidence="11">
    <location>
        <position position="145"/>
    </location>
    <ligand>
        <name>FAD</name>
        <dbReference type="ChEBI" id="CHEBI:57692"/>
    </ligand>
</feature>
<keyword evidence="15" id="KW-1185">Reference proteome</keyword>
<sequence>MCRGLATEAGAPKPAASSNTPLLAAAVGVAFAGAGYLYLTKDGATLAQEAKELKGKVVPEIRRALGEGDKFHSFKLREVHPISHNTSLYRFELPEPDMVLGMDVASCILTKFVEPAATPEGKRKVVIRPYTPTSLEETPGHFDLIVKEYPEGIMSKHIASLKPGDTLDIKGPITKFKYVPNMHKELGMVAGGTGIAPMLQIIRKIFHNPEDQTKVKLIFANVTEDDILLRKELDELAQLNPGRFHVYYTLDKPSTGWTQGTGFVSKEMAQANLPRPSGEAKDTMVYVCGPPPMMKAISGPKASITDQGTVSGILKELGYTESDVFKF</sequence>
<feature type="binding site" evidence="11">
    <location>
        <position position="147"/>
    </location>
    <ligand>
        <name>FAD</name>
        <dbReference type="ChEBI" id="CHEBI:57692"/>
    </ligand>
</feature>
<dbReference type="InterPro" id="IPR001709">
    <property type="entry name" value="Flavoprot_Pyr_Nucl_cyt_Rdtase"/>
</dbReference>
<evidence type="ECO:0000256" key="4">
    <source>
        <dbReference type="ARBA" id="ARBA00022630"/>
    </source>
</evidence>
<dbReference type="PROSITE" id="PS51384">
    <property type="entry name" value="FAD_FR"/>
    <property type="match status" value="1"/>
</dbReference>
<dbReference type="GO" id="GO:0090524">
    <property type="term" value="F:cytochrome-b5 reductase activity, acting on NADH"/>
    <property type="evidence" value="ECO:0007669"/>
    <property type="project" value="UniProtKB-EC"/>
</dbReference>
<evidence type="ECO:0000313" key="14">
    <source>
        <dbReference type="EMBL" id="RKP39432.1"/>
    </source>
</evidence>
<dbReference type="SUPFAM" id="SSF52343">
    <property type="entry name" value="Ferredoxin reductase-like, C-terminal NADP-linked domain"/>
    <property type="match status" value="1"/>
</dbReference>
<keyword evidence="9" id="KW-0496">Mitochondrion</keyword>
<evidence type="ECO:0000256" key="5">
    <source>
        <dbReference type="ARBA" id="ARBA00022787"/>
    </source>
</evidence>
<comment type="subcellular location">
    <subcellularLocation>
        <location evidence="2">Mitochondrion outer membrane</location>
        <topology evidence="2">Single-pass membrane protein</topology>
    </subcellularLocation>
</comment>
<dbReference type="PRINTS" id="PR00371">
    <property type="entry name" value="FPNCR"/>
</dbReference>
<comment type="catalytic activity">
    <reaction evidence="10 12">
        <text>2 Fe(III)-[cytochrome b5] + NADH = 2 Fe(II)-[cytochrome b5] + NAD(+) + H(+)</text>
        <dbReference type="Rhea" id="RHEA:46680"/>
        <dbReference type="Rhea" id="RHEA-COMP:10438"/>
        <dbReference type="Rhea" id="RHEA-COMP:10439"/>
        <dbReference type="ChEBI" id="CHEBI:15378"/>
        <dbReference type="ChEBI" id="CHEBI:29033"/>
        <dbReference type="ChEBI" id="CHEBI:29034"/>
        <dbReference type="ChEBI" id="CHEBI:57540"/>
        <dbReference type="ChEBI" id="CHEBI:57945"/>
        <dbReference type="EC" id="1.6.2.2"/>
    </reaction>
</comment>
<keyword evidence="6 11" id="KW-0274">FAD</keyword>
<dbReference type="InterPro" id="IPR039261">
    <property type="entry name" value="FNR_nucleotide-bd"/>
</dbReference>
<dbReference type="Pfam" id="PF00175">
    <property type="entry name" value="NAD_binding_1"/>
    <property type="match status" value="1"/>
</dbReference>
<feature type="binding site" evidence="11">
    <location>
        <position position="128"/>
    </location>
    <ligand>
        <name>FAD</name>
        <dbReference type="ChEBI" id="CHEBI:57692"/>
    </ligand>
</feature>
<dbReference type="CDD" id="cd06183">
    <property type="entry name" value="cyt_b5_reduct_like"/>
    <property type="match status" value="1"/>
</dbReference>
<dbReference type="EMBL" id="ML002272">
    <property type="protein sequence ID" value="RKP39432.1"/>
    <property type="molecule type" value="Genomic_DNA"/>
</dbReference>
<keyword evidence="4 11" id="KW-0285">Flavoprotein</keyword>
<evidence type="ECO:0000256" key="11">
    <source>
        <dbReference type="PIRSR" id="PIRSR601834-1"/>
    </source>
</evidence>
<evidence type="ECO:0000256" key="1">
    <source>
        <dbReference type="ARBA" id="ARBA00001974"/>
    </source>
</evidence>
<keyword evidence="5" id="KW-1000">Mitochondrion outer membrane</keyword>
<dbReference type="InterPro" id="IPR017927">
    <property type="entry name" value="FAD-bd_FR_type"/>
</dbReference>
<dbReference type="InterPro" id="IPR017938">
    <property type="entry name" value="Riboflavin_synthase-like_b-brl"/>
</dbReference>
<dbReference type="PRINTS" id="PR00406">
    <property type="entry name" value="CYTB5RDTASE"/>
</dbReference>
<protein>
    <recommendedName>
        <fullName evidence="12">NADH-cytochrome b5 reductase</fullName>
        <ecNumber evidence="12">1.6.2.2</ecNumber>
    </recommendedName>
</protein>
<dbReference type="PANTHER" id="PTHR19370">
    <property type="entry name" value="NADH-CYTOCHROME B5 REDUCTASE"/>
    <property type="match status" value="1"/>
</dbReference>
<evidence type="ECO:0000256" key="10">
    <source>
        <dbReference type="ARBA" id="ARBA00047682"/>
    </source>
</evidence>
<dbReference type="AlphaFoldDB" id="A0A4Q0A283"/>
<dbReference type="GO" id="GO:0005741">
    <property type="term" value="C:mitochondrial outer membrane"/>
    <property type="evidence" value="ECO:0007669"/>
    <property type="project" value="UniProtKB-SubCell"/>
</dbReference>
<evidence type="ECO:0000256" key="6">
    <source>
        <dbReference type="ARBA" id="ARBA00022827"/>
    </source>
</evidence>
<dbReference type="InterPro" id="IPR001433">
    <property type="entry name" value="OxRdtase_FAD/NAD-bd"/>
</dbReference>
<feature type="binding site" evidence="11">
    <location>
        <position position="154"/>
    </location>
    <ligand>
        <name>FAD</name>
        <dbReference type="ChEBI" id="CHEBI:57692"/>
    </ligand>
</feature>
<dbReference type="SUPFAM" id="SSF63380">
    <property type="entry name" value="Riboflavin synthase domain-like"/>
    <property type="match status" value="1"/>
</dbReference>
<evidence type="ECO:0000256" key="8">
    <source>
        <dbReference type="ARBA" id="ARBA00023027"/>
    </source>
</evidence>
<evidence type="ECO:0000256" key="7">
    <source>
        <dbReference type="ARBA" id="ARBA00023002"/>
    </source>
</evidence>
<evidence type="ECO:0000256" key="9">
    <source>
        <dbReference type="ARBA" id="ARBA00023128"/>
    </source>
</evidence>
<dbReference type="Gene3D" id="2.40.30.10">
    <property type="entry name" value="Translation factors"/>
    <property type="match status" value="1"/>
</dbReference>
<dbReference type="EC" id="1.6.2.2" evidence="12"/>
<keyword evidence="7 12" id="KW-0560">Oxidoreductase</keyword>
<dbReference type="PANTHER" id="PTHR19370:SF171">
    <property type="entry name" value="NADH-CYTOCHROME B5 REDUCTASE 2"/>
    <property type="match status" value="1"/>
</dbReference>
<dbReference type="Proteomes" id="UP000268162">
    <property type="component" value="Unassembled WGS sequence"/>
</dbReference>
<dbReference type="STRING" id="215637.A0A4Q0A283"/>
<organism evidence="14 15">
    <name type="scientific">Dimargaris cristalligena</name>
    <dbReference type="NCBI Taxonomy" id="215637"/>
    <lineage>
        <taxon>Eukaryota</taxon>
        <taxon>Fungi</taxon>
        <taxon>Fungi incertae sedis</taxon>
        <taxon>Zoopagomycota</taxon>
        <taxon>Kickxellomycotina</taxon>
        <taxon>Dimargaritomycetes</taxon>
        <taxon>Dimargaritales</taxon>
        <taxon>Dimargaritaceae</taxon>
        <taxon>Dimargaris</taxon>
    </lineage>
</organism>
<feature type="binding site" evidence="11">
    <location>
        <position position="155"/>
    </location>
    <ligand>
        <name>FAD</name>
        <dbReference type="ChEBI" id="CHEBI:57692"/>
    </ligand>
</feature>
<gene>
    <name evidence="14" type="ORF">BJ085DRAFT_13813</name>
</gene>
<feature type="binding site" evidence="11">
    <location>
        <position position="130"/>
    </location>
    <ligand>
        <name>FAD</name>
        <dbReference type="ChEBI" id="CHEBI:57692"/>
    </ligand>
</feature>
<dbReference type="InterPro" id="IPR001834">
    <property type="entry name" value="CBR-like"/>
</dbReference>
<evidence type="ECO:0000256" key="3">
    <source>
        <dbReference type="ARBA" id="ARBA00006105"/>
    </source>
</evidence>
<dbReference type="InterPro" id="IPR008333">
    <property type="entry name" value="Cbr1-like_FAD-bd_dom"/>
</dbReference>
<accession>A0A4Q0A283</accession>
<keyword evidence="5" id="KW-0472">Membrane</keyword>
<comment type="cofactor">
    <cofactor evidence="1 11 12">
        <name>FAD</name>
        <dbReference type="ChEBI" id="CHEBI:57692"/>
    </cofactor>
</comment>
<evidence type="ECO:0000313" key="15">
    <source>
        <dbReference type="Proteomes" id="UP000268162"/>
    </source>
</evidence>
<dbReference type="Pfam" id="PF00970">
    <property type="entry name" value="FAD_binding_6"/>
    <property type="match status" value="1"/>
</dbReference>
<name>A0A4Q0A283_9FUNG</name>
<reference evidence="15" key="1">
    <citation type="journal article" date="2018" name="Nat. Microbiol.">
        <title>Leveraging single-cell genomics to expand the fungal tree of life.</title>
        <authorList>
            <person name="Ahrendt S.R."/>
            <person name="Quandt C.A."/>
            <person name="Ciobanu D."/>
            <person name="Clum A."/>
            <person name="Salamov A."/>
            <person name="Andreopoulos B."/>
            <person name="Cheng J.F."/>
            <person name="Woyke T."/>
            <person name="Pelin A."/>
            <person name="Henrissat B."/>
            <person name="Reynolds N.K."/>
            <person name="Benny G.L."/>
            <person name="Smith M.E."/>
            <person name="James T.Y."/>
            <person name="Grigoriev I.V."/>
        </authorList>
    </citation>
    <scope>NUCLEOTIDE SEQUENCE [LARGE SCALE GENOMIC DNA]</scope>
    <source>
        <strain evidence="15">RSA 468</strain>
    </source>
</reference>
<proteinExistence type="inferred from homology"/>
<evidence type="ECO:0000256" key="2">
    <source>
        <dbReference type="ARBA" id="ARBA00004572"/>
    </source>
</evidence>
<dbReference type="FunFam" id="3.40.50.80:FF:000009">
    <property type="entry name" value="NADH-cytochrome b5 reductase"/>
    <property type="match status" value="1"/>
</dbReference>
<feature type="binding site" evidence="11">
    <location>
        <position position="129"/>
    </location>
    <ligand>
        <name>FAD</name>
        <dbReference type="ChEBI" id="CHEBI:57692"/>
    </ligand>
</feature>
<comment type="similarity">
    <text evidence="3 12">Belongs to the flavoprotein pyridine nucleotide cytochrome reductase family.</text>
</comment>
<keyword evidence="8 12" id="KW-0520">NAD</keyword>
<evidence type="ECO:0000259" key="13">
    <source>
        <dbReference type="PROSITE" id="PS51384"/>
    </source>
</evidence>
<evidence type="ECO:0000256" key="12">
    <source>
        <dbReference type="RuleBase" id="RU361226"/>
    </source>
</evidence>
<feature type="domain" description="FAD-binding FR-type" evidence="13">
    <location>
        <begin position="69"/>
        <end position="179"/>
    </location>
</feature>
<dbReference type="FunFam" id="2.40.30.10:FF:000032">
    <property type="entry name" value="NADH-cytochrome b5 reductase"/>
    <property type="match status" value="1"/>
</dbReference>